<dbReference type="AlphaFoldDB" id="A0A0F9IL39"/>
<name>A0A0F9IL39_9ZZZZ</name>
<accession>A0A0F9IL39</accession>
<comment type="caution">
    <text evidence="1">The sequence shown here is derived from an EMBL/GenBank/DDBJ whole genome shotgun (WGS) entry which is preliminary data.</text>
</comment>
<reference evidence="1" key="1">
    <citation type="journal article" date="2015" name="Nature">
        <title>Complex archaea that bridge the gap between prokaryotes and eukaryotes.</title>
        <authorList>
            <person name="Spang A."/>
            <person name="Saw J.H."/>
            <person name="Jorgensen S.L."/>
            <person name="Zaremba-Niedzwiedzka K."/>
            <person name="Martijn J."/>
            <person name="Lind A.E."/>
            <person name="van Eijk R."/>
            <person name="Schleper C."/>
            <person name="Guy L."/>
            <person name="Ettema T.J."/>
        </authorList>
    </citation>
    <scope>NUCLEOTIDE SEQUENCE</scope>
</reference>
<protein>
    <submittedName>
        <fullName evidence="1">Uncharacterized protein</fullName>
    </submittedName>
</protein>
<evidence type="ECO:0000313" key="1">
    <source>
        <dbReference type="EMBL" id="KKL87932.1"/>
    </source>
</evidence>
<organism evidence="1">
    <name type="scientific">marine sediment metagenome</name>
    <dbReference type="NCBI Taxonomy" id="412755"/>
    <lineage>
        <taxon>unclassified sequences</taxon>
        <taxon>metagenomes</taxon>
        <taxon>ecological metagenomes</taxon>
    </lineage>
</organism>
<sequence>MPRKAKDPNPNAVGDFSIVLTDFVLDQAIPTEEDPNPDPIFKTFKYEVQVFDEDGQVMELIRGDLEDELPPGQIQNYVTSMNFFRNKSAGDILP</sequence>
<gene>
    <name evidence="1" type="ORF">LCGC14_1929820</name>
</gene>
<dbReference type="EMBL" id="LAZR01020705">
    <property type="protein sequence ID" value="KKL87932.1"/>
    <property type="molecule type" value="Genomic_DNA"/>
</dbReference>
<proteinExistence type="predicted"/>